<name>A0A975I6C8_9RHOB</name>
<feature type="transmembrane region" description="Helical" evidence="5">
    <location>
        <begin position="6"/>
        <end position="25"/>
    </location>
</feature>
<feature type="transmembrane region" description="Helical" evidence="5">
    <location>
        <begin position="75"/>
        <end position="95"/>
    </location>
</feature>
<sequence>MSVTITPIYASLIALIFFALCWRVIAYRRANKLSLGDEGDRSLLRRMRAQANCAEYAPLGLLLLLILEMQGGNVVFVHAMGLCLLLGRAAHAYGFASKPMNLPMRQLGMVLTFIQLIATSIALLLAALL</sequence>
<evidence type="ECO:0000256" key="2">
    <source>
        <dbReference type="ARBA" id="ARBA00022692"/>
    </source>
</evidence>
<dbReference type="GO" id="GO:0016020">
    <property type="term" value="C:membrane"/>
    <property type="evidence" value="ECO:0007669"/>
    <property type="project" value="UniProtKB-SubCell"/>
</dbReference>
<dbReference type="KEGG" id="cact:HZ995_10625"/>
<keyword evidence="2 5" id="KW-0812">Transmembrane</keyword>
<evidence type="ECO:0000256" key="3">
    <source>
        <dbReference type="ARBA" id="ARBA00022989"/>
    </source>
</evidence>
<evidence type="ECO:0000256" key="1">
    <source>
        <dbReference type="ARBA" id="ARBA00004370"/>
    </source>
</evidence>
<dbReference type="PANTHER" id="PTHR35814:SF1">
    <property type="entry name" value="GLUTATHIONE S-TRANSFERASE-RELATED"/>
    <property type="match status" value="1"/>
</dbReference>
<dbReference type="Proteomes" id="UP000665026">
    <property type="component" value="Chromosome"/>
</dbReference>
<organism evidence="6 7">
    <name type="scientific">Cognatishimia activa</name>
    <dbReference type="NCBI Taxonomy" id="1715691"/>
    <lineage>
        <taxon>Bacteria</taxon>
        <taxon>Pseudomonadati</taxon>
        <taxon>Pseudomonadota</taxon>
        <taxon>Alphaproteobacteria</taxon>
        <taxon>Rhodobacterales</taxon>
        <taxon>Paracoccaceae</taxon>
        <taxon>Cognatishimia</taxon>
    </lineage>
</organism>
<keyword evidence="4 5" id="KW-0472">Membrane</keyword>
<dbReference type="InterPro" id="IPR023352">
    <property type="entry name" value="MAPEG-like_dom_sf"/>
</dbReference>
<dbReference type="SUPFAM" id="SSF161084">
    <property type="entry name" value="MAPEG domain-like"/>
    <property type="match status" value="1"/>
</dbReference>
<dbReference type="Pfam" id="PF01124">
    <property type="entry name" value="MAPEG"/>
    <property type="match status" value="1"/>
</dbReference>
<dbReference type="RefSeq" id="WP_209355633.1">
    <property type="nucleotide sequence ID" value="NZ_CP060010.1"/>
</dbReference>
<dbReference type="AlphaFoldDB" id="A0A975I6C8"/>
<comment type="subcellular location">
    <subcellularLocation>
        <location evidence="1">Membrane</location>
    </subcellularLocation>
</comment>
<evidence type="ECO:0000256" key="5">
    <source>
        <dbReference type="SAM" id="Phobius"/>
    </source>
</evidence>
<protein>
    <submittedName>
        <fullName evidence="6">MAPEG family protein</fullName>
    </submittedName>
</protein>
<evidence type="ECO:0000313" key="7">
    <source>
        <dbReference type="Proteomes" id="UP000665026"/>
    </source>
</evidence>
<feature type="transmembrane region" description="Helical" evidence="5">
    <location>
        <begin position="107"/>
        <end position="128"/>
    </location>
</feature>
<accession>A0A975I6C8</accession>
<keyword evidence="3 5" id="KW-1133">Transmembrane helix</keyword>
<proteinExistence type="predicted"/>
<dbReference type="PANTHER" id="PTHR35814">
    <property type="match status" value="1"/>
</dbReference>
<dbReference type="EMBL" id="CP060010">
    <property type="protein sequence ID" value="QTN34948.1"/>
    <property type="molecule type" value="Genomic_DNA"/>
</dbReference>
<evidence type="ECO:0000256" key="4">
    <source>
        <dbReference type="ARBA" id="ARBA00023136"/>
    </source>
</evidence>
<reference evidence="6" key="1">
    <citation type="submission" date="2020-07" db="EMBL/GenBank/DDBJ databases">
        <title>Genome sequences of bacteria associated with the marine, planktonic diatom Thalassiosira profunda strain ECT2AJA-044.</title>
        <authorList>
            <person name="Gargas C.B."/>
            <person name="Roberts W.R."/>
            <person name="Alverson A.J."/>
        </authorList>
    </citation>
    <scope>NUCLEOTIDE SEQUENCE</scope>
    <source>
        <strain evidence="6">ECT2AJA-044</strain>
    </source>
</reference>
<gene>
    <name evidence="6" type="ORF">HZ995_10625</name>
</gene>
<dbReference type="InterPro" id="IPR001129">
    <property type="entry name" value="Membr-assoc_MAPEG"/>
</dbReference>
<dbReference type="Gene3D" id="1.20.120.550">
    <property type="entry name" value="Membrane associated eicosanoid/glutathione metabolism-like domain"/>
    <property type="match status" value="1"/>
</dbReference>
<evidence type="ECO:0000313" key="6">
    <source>
        <dbReference type="EMBL" id="QTN34948.1"/>
    </source>
</evidence>